<evidence type="ECO:0000313" key="3">
    <source>
        <dbReference type="EMBL" id="RHZ12541.1"/>
    </source>
</evidence>
<dbReference type="EMBL" id="QUTH01004703">
    <property type="protein sequence ID" value="RHZ12541.1"/>
    <property type="molecule type" value="Genomic_DNA"/>
</dbReference>
<accession>A0A3R6XB26</accession>
<evidence type="ECO:0000313" key="4">
    <source>
        <dbReference type="Proteomes" id="UP000285430"/>
    </source>
</evidence>
<comment type="caution">
    <text evidence="2">The sequence shown here is derived from an EMBL/GenBank/DDBJ whole genome shotgun (WGS) entry which is preliminary data.</text>
</comment>
<reference evidence="4 5" key="1">
    <citation type="submission" date="2018-08" db="EMBL/GenBank/DDBJ databases">
        <title>Aphanomyces genome sequencing and annotation.</title>
        <authorList>
            <person name="Minardi D."/>
            <person name="Oidtmann B."/>
            <person name="Van Der Giezen M."/>
            <person name="Studholme D.J."/>
        </authorList>
    </citation>
    <scope>NUCLEOTIDE SEQUENCE [LARGE SCALE GENOMIC DNA]</scope>
    <source>
        <strain evidence="3 4">Da</strain>
        <strain evidence="2 5">Sv</strain>
    </source>
</reference>
<dbReference type="AlphaFoldDB" id="A0A3R6XB26"/>
<protein>
    <submittedName>
        <fullName evidence="2">Uncharacterized protein</fullName>
    </submittedName>
</protein>
<evidence type="ECO:0000256" key="1">
    <source>
        <dbReference type="SAM" id="MobiDB-lite"/>
    </source>
</evidence>
<dbReference type="Proteomes" id="UP000285430">
    <property type="component" value="Unassembled WGS sequence"/>
</dbReference>
<dbReference type="VEuPathDB" id="FungiDB:H257_04986"/>
<sequence>MPPPLPSLGKKPPLTLHPVAPLVGKLPPSRSRLHMFKAKPQRSKFDHSHDFDMKPDTPEPQLMVSHRYLSSRSIVDFLSDDGRGDVENDSSGRVLEGTTTTTSNEKAVVLSKELVALKSIQGRVDHVMLAFDESMAKASVGSFDSGDPMAPLTWKVGEILMATHESLTMASGFNERLFTKVP</sequence>
<dbReference type="Proteomes" id="UP000285712">
    <property type="component" value="Unassembled WGS sequence"/>
</dbReference>
<evidence type="ECO:0000313" key="5">
    <source>
        <dbReference type="Proteomes" id="UP000285712"/>
    </source>
</evidence>
<gene>
    <name evidence="2" type="ORF">DYB35_000298</name>
    <name evidence="3" type="ORF">DYB37_007575</name>
</gene>
<proteinExistence type="predicted"/>
<feature type="compositionally biased region" description="Low complexity" evidence="1">
    <location>
        <begin position="7"/>
        <end position="16"/>
    </location>
</feature>
<feature type="region of interest" description="Disordered" evidence="1">
    <location>
        <begin position="1"/>
        <end position="28"/>
    </location>
</feature>
<dbReference type="EMBL" id="QUTG01002584">
    <property type="protein sequence ID" value="RHY95626.1"/>
    <property type="molecule type" value="Genomic_DNA"/>
</dbReference>
<feature type="region of interest" description="Disordered" evidence="1">
    <location>
        <begin position="80"/>
        <end position="100"/>
    </location>
</feature>
<name>A0A3R6XB26_APHAT</name>
<organism evidence="2 5">
    <name type="scientific">Aphanomyces astaci</name>
    <name type="common">Crayfish plague agent</name>
    <dbReference type="NCBI Taxonomy" id="112090"/>
    <lineage>
        <taxon>Eukaryota</taxon>
        <taxon>Sar</taxon>
        <taxon>Stramenopiles</taxon>
        <taxon>Oomycota</taxon>
        <taxon>Saprolegniomycetes</taxon>
        <taxon>Saprolegniales</taxon>
        <taxon>Verrucalvaceae</taxon>
        <taxon>Aphanomyces</taxon>
    </lineage>
</organism>
<evidence type="ECO:0000313" key="2">
    <source>
        <dbReference type="EMBL" id="RHY95626.1"/>
    </source>
</evidence>